<dbReference type="Proteomes" id="UP000027644">
    <property type="component" value="Unassembled WGS sequence"/>
</dbReference>
<sequence length="130" mass="14769">MSQPQILTKEQLNSWYQKIKTGNLSAIGEVYQTLQEKGYDYAAWAIGVATGDSITGNGALEFMQTVAKDHKQILTQARIDSVRRDMALGYLAMLQKKLNDGQGGEDITYQEMFIFHEEVLKKNNLDLSYW</sequence>
<gene>
    <name evidence="2" type="ORF">SASC598J21_002550</name>
    <name evidence="1" type="ORF">SASC598J21_004540</name>
</gene>
<name>A0A074V8M1_9NEIS</name>
<organism evidence="1 3">
    <name type="scientific">Snodgrassella alvi SCGC AB-598-J21</name>
    <dbReference type="NCBI Taxonomy" id="1385367"/>
    <lineage>
        <taxon>Bacteria</taxon>
        <taxon>Pseudomonadati</taxon>
        <taxon>Pseudomonadota</taxon>
        <taxon>Betaproteobacteria</taxon>
        <taxon>Neisseriales</taxon>
        <taxon>Neisseriaceae</taxon>
        <taxon>Snodgrassella</taxon>
    </lineage>
</organism>
<comment type="caution">
    <text evidence="1">The sequence shown here is derived from an EMBL/GenBank/DDBJ whole genome shotgun (WGS) entry which is preliminary data.</text>
</comment>
<evidence type="ECO:0000313" key="1">
    <source>
        <dbReference type="EMBL" id="KEQ01768.1"/>
    </source>
</evidence>
<dbReference type="EMBL" id="AVQL01000208">
    <property type="protein sequence ID" value="KEQ01964.1"/>
    <property type="molecule type" value="Genomic_DNA"/>
</dbReference>
<protein>
    <submittedName>
        <fullName evidence="1">Uncharacterized protein</fullName>
    </submittedName>
</protein>
<evidence type="ECO:0000313" key="2">
    <source>
        <dbReference type="EMBL" id="KEQ01964.1"/>
    </source>
</evidence>
<evidence type="ECO:0000313" key="3">
    <source>
        <dbReference type="Proteomes" id="UP000027644"/>
    </source>
</evidence>
<accession>A0A074V8M1</accession>
<dbReference type="AlphaFoldDB" id="A0A074V8M1"/>
<reference evidence="1 3" key="1">
    <citation type="journal article" date="2014" name="PLoS Genet.">
        <title>Hidden diversity in honey bee gut symbionts detected by single-cell genomics.</title>
        <authorList>
            <person name="Engel P."/>
            <person name="Stepanauskas R."/>
            <person name="Moran N."/>
        </authorList>
    </citation>
    <scope>NUCLEOTIDE SEQUENCE [LARGE SCALE GENOMIC DNA]</scope>
    <source>
        <strain evidence="1 3">SCGC AB-598-J21</strain>
    </source>
</reference>
<proteinExistence type="predicted"/>
<dbReference type="EMBL" id="AVQL01000327">
    <property type="protein sequence ID" value="KEQ01768.1"/>
    <property type="molecule type" value="Genomic_DNA"/>
</dbReference>
<feature type="non-terminal residue" evidence="1">
    <location>
        <position position="130"/>
    </location>
</feature>